<dbReference type="AlphaFoldDB" id="A0A1N6D6R4"/>
<dbReference type="InterPro" id="IPR035437">
    <property type="entry name" value="SNase_OB-fold_sf"/>
</dbReference>
<dbReference type="GO" id="GO:0004519">
    <property type="term" value="F:endonuclease activity"/>
    <property type="evidence" value="ECO:0007669"/>
    <property type="project" value="UniProtKB-KW"/>
</dbReference>
<evidence type="ECO:0000313" key="4">
    <source>
        <dbReference type="EMBL" id="SIN66423.1"/>
    </source>
</evidence>
<dbReference type="PANTHER" id="PTHR12302">
    <property type="entry name" value="EBNA2 BINDING PROTEIN P100"/>
    <property type="match status" value="1"/>
</dbReference>
<accession>A0A1N6D6R4</accession>
<keyword evidence="4" id="KW-0255">Endonuclease</keyword>
<feature type="compositionally biased region" description="Basic and acidic residues" evidence="1">
    <location>
        <begin position="167"/>
        <end position="177"/>
    </location>
</feature>
<keyword evidence="2" id="KW-0472">Membrane</keyword>
<dbReference type="SMART" id="SM00318">
    <property type="entry name" value="SNc"/>
    <property type="match status" value="1"/>
</dbReference>
<name>A0A1N6D6R4_9SPHN</name>
<keyword evidence="4" id="KW-0540">Nuclease</keyword>
<evidence type="ECO:0000256" key="2">
    <source>
        <dbReference type="SAM" id="Phobius"/>
    </source>
</evidence>
<evidence type="ECO:0000259" key="3">
    <source>
        <dbReference type="PROSITE" id="PS50830"/>
    </source>
</evidence>
<feature type="transmembrane region" description="Helical" evidence="2">
    <location>
        <begin position="12"/>
        <end position="30"/>
    </location>
</feature>
<dbReference type="PROSITE" id="PS50830">
    <property type="entry name" value="TNASE_3"/>
    <property type="match status" value="1"/>
</dbReference>
<dbReference type="Proteomes" id="UP000185192">
    <property type="component" value="Unassembled WGS sequence"/>
</dbReference>
<dbReference type="STRING" id="1123272.SAMN02745824_1616"/>
<dbReference type="EMBL" id="FSQW01000001">
    <property type="protein sequence ID" value="SIN66423.1"/>
    <property type="molecule type" value="Genomic_DNA"/>
</dbReference>
<evidence type="ECO:0000256" key="1">
    <source>
        <dbReference type="SAM" id="MobiDB-lite"/>
    </source>
</evidence>
<feature type="domain" description="TNase-like" evidence="3">
    <location>
        <begin position="35"/>
        <end position="161"/>
    </location>
</feature>
<keyword evidence="4" id="KW-0378">Hydrolase</keyword>
<evidence type="ECO:0000313" key="5">
    <source>
        <dbReference type="Proteomes" id="UP000185192"/>
    </source>
</evidence>
<dbReference type="InterPro" id="IPR016071">
    <property type="entry name" value="Staphylococal_nuclease_OB-fold"/>
</dbReference>
<proteinExistence type="predicted"/>
<organism evidence="4 5">
    <name type="scientific">Parasphingorhabdus marina DSM 22363</name>
    <dbReference type="NCBI Taxonomy" id="1123272"/>
    <lineage>
        <taxon>Bacteria</taxon>
        <taxon>Pseudomonadati</taxon>
        <taxon>Pseudomonadota</taxon>
        <taxon>Alphaproteobacteria</taxon>
        <taxon>Sphingomonadales</taxon>
        <taxon>Sphingomonadaceae</taxon>
        <taxon>Parasphingorhabdus</taxon>
    </lineage>
</organism>
<sequence length="177" mass="19764">MARSSKLKKSSLILTLLLIGGVMLWQGLFMRNEVLRIDGKSIAVIDGDSFKSEDEEYRLQGIDAPEFRQTCTSGEGSPWPCGRAARQQLKEILGRGVWSCTVQARDQFGRAIVTCRDRENRDLGSSLVQSGHAVSGGRFDETTYGTEESEAKKARRGIWQGPFQRPEVWRAENPRGS</sequence>
<keyword evidence="5" id="KW-1185">Reference proteome</keyword>
<dbReference type="Gene3D" id="2.40.50.90">
    <property type="match status" value="1"/>
</dbReference>
<gene>
    <name evidence="4" type="ORF">SAMN02745824_1616</name>
</gene>
<dbReference type="PANTHER" id="PTHR12302:SF26">
    <property type="entry name" value="BLR1266 PROTEIN"/>
    <property type="match status" value="1"/>
</dbReference>
<protein>
    <submittedName>
        <fullName evidence="4">Endonuclease YncB, thermonuclease family</fullName>
    </submittedName>
</protein>
<reference evidence="5" key="1">
    <citation type="submission" date="2016-11" db="EMBL/GenBank/DDBJ databases">
        <authorList>
            <person name="Varghese N."/>
            <person name="Submissions S."/>
        </authorList>
    </citation>
    <scope>NUCLEOTIDE SEQUENCE [LARGE SCALE GENOMIC DNA]</scope>
    <source>
        <strain evidence="5">DSM 22363</strain>
    </source>
</reference>
<dbReference type="SUPFAM" id="SSF50199">
    <property type="entry name" value="Staphylococcal nuclease"/>
    <property type="match status" value="1"/>
</dbReference>
<feature type="region of interest" description="Disordered" evidence="1">
    <location>
        <begin position="127"/>
        <end position="177"/>
    </location>
</feature>
<dbReference type="Pfam" id="PF00565">
    <property type="entry name" value="SNase"/>
    <property type="match status" value="1"/>
</dbReference>
<keyword evidence="2" id="KW-0812">Transmembrane</keyword>
<keyword evidence="2" id="KW-1133">Transmembrane helix</keyword>